<keyword evidence="3" id="KW-1185">Reference proteome</keyword>
<proteinExistence type="predicted"/>
<feature type="compositionally biased region" description="Acidic residues" evidence="1">
    <location>
        <begin position="164"/>
        <end position="173"/>
    </location>
</feature>
<sequence length="173" mass="18281">MSVCGQSGQTEEDSASEEVGAQATRDIYKQKPASKVVRVLTVLAYLLSVSLAAILLSVYYICVWKSPELPLDGTLNDTGEMSARRSNQTDYLGAHAVSSPDFLQATDNIMYGGGDTSMNGDVTHSPQDNITSGYDEESATTEPGADTTSLPDSTPLNSTSDDIGTLDDADSIT</sequence>
<feature type="transmembrane region" description="Helical" evidence="2">
    <location>
        <begin position="39"/>
        <end position="61"/>
    </location>
</feature>
<feature type="compositionally biased region" description="Polar residues" evidence="1">
    <location>
        <begin position="116"/>
        <end position="132"/>
    </location>
</feature>
<keyword evidence="2" id="KW-1133">Transmembrane helix</keyword>
<reference evidence="4" key="1">
    <citation type="submission" date="2025-08" db="UniProtKB">
        <authorList>
            <consortium name="RefSeq"/>
        </authorList>
    </citation>
    <scope>IDENTIFICATION</scope>
</reference>
<dbReference type="Pfam" id="PF15018">
    <property type="entry name" value="InaF-motif"/>
    <property type="match status" value="1"/>
</dbReference>
<protein>
    <submittedName>
        <fullName evidence="4">Uncharacterized protein LOC113504782 isoform X1</fullName>
    </submittedName>
</protein>
<name>A0A7E5WS92_TRINI</name>
<dbReference type="InterPro" id="IPR029162">
    <property type="entry name" value="InaF-motif"/>
</dbReference>
<dbReference type="KEGG" id="tnl:113504782"/>
<dbReference type="Proteomes" id="UP000322000">
    <property type="component" value="Chromosome 23"/>
</dbReference>
<dbReference type="GeneID" id="113504782"/>
<evidence type="ECO:0000256" key="1">
    <source>
        <dbReference type="SAM" id="MobiDB-lite"/>
    </source>
</evidence>
<feature type="region of interest" description="Disordered" evidence="1">
    <location>
        <begin position="113"/>
        <end position="173"/>
    </location>
</feature>
<accession>A0A7E5WS92</accession>
<evidence type="ECO:0000256" key="2">
    <source>
        <dbReference type="SAM" id="Phobius"/>
    </source>
</evidence>
<dbReference type="RefSeq" id="XP_026743021.1">
    <property type="nucleotide sequence ID" value="XM_026887220.1"/>
</dbReference>
<evidence type="ECO:0000313" key="3">
    <source>
        <dbReference type="Proteomes" id="UP000322000"/>
    </source>
</evidence>
<keyword evidence="2" id="KW-0812">Transmembrane</keyword>
<gene>
    <name evidence="4" type="primary">LOC113504782</name>
</gene>
<dbReference type="PANTHER" id="PTHR34929:SF1">
    <property type="entry name" value="INAF MOTIF CONTAINING 2"/>
    <property type="match status" value="1"/>
</dbReference>
<dbReference type="OrthoDB" id="8113027at2759"/>
<organism evidence="3 4">
    <name type="scientific">Trichoplusia ni</name>
    <name type="common">Cabbage looper</name>
    <dbReference type="NCBI Taxonomy" id="7111"/>
    <lineage>
        <taxon>Eukaryota</taxon>
        <taxon>Metazoa</taxon>
        <taxon>Ecdysozoa</taxon>
        <taxon>Arthropoda</taxon>
        <taxon>Hexapoda</taxon>
        <taxon>Insecta</taxon>
        <taxon>Pterygota</taxon>
        <taxon>Neoptera</taxon>
        <taxon>Endopterygota</taxon>
        <taxon>Lepidoptera</taxon>
        <taxon>Glossata</taxon>
        <taxon>Ditrysia</taxon>
        <taxon>Noctuoidea</taxon>
        <taxon>Noctuidae</taxon>
        <taxon>Plusiinae</taxon>
        <taxon>Trichoplusia</taxon>
    </lineage>
</organism>
<dbReference type="InParanoid" id="A0A7E5WS92"/>
<dbReference type="AlphaFoldDB" id="A0A7E5WS92"/>
<feature type="compositionally biased region" description="Polar residues" evidence="1">
    <location>
        <begin position="146"/>
        <end position="162"/>
    </location>
</feature>
<dbReference type="CTD" id="32126"/>
<dbReference type="PANTHER" id="PTHR34929">
    <property type="entry name" value="ZGC:153157"/>
    <property type="match status" value="1"/>
</dbReference>
<evidence type="ECO:0000313" key="4">
    <source>
        <dbReference type="RefSeq" id="XP_026743021.1"/>
    </source>
</evidence>
<keyword evidence="2" id="KW-0472">Membrane</keyword>